<evidence type="ECO:0000256" key="1">
    <source>
        <dbReference type="ARBA" id="ARBA00009995"/>
    </source>
</evidence>
<organism evidence="6 7">
    <name type="scientific">Coptis chinensis</name>
    <dbReference type="NCBI Taxonomy" id="261450"/>
    <lineage>
        <taxon>Eukaryota</taxon>
        <taxon>Viridiplantae</taxon>
        <taxon>Streptophyta</taxon>
        <taxon>Embryophyta</taxon>
        <taxon>Tracheophyta</taxon>
        <taxon>Spermatophyta</taxon>
        <taxon>Magnoliopsida</taxon>
        <taxon>Ranunculales</taxon>
        <taxon>Ranunculaceae</taxon>
        <taxon>Coptidoideae</taxon>
        <taxon>Coptis</taxon>
    </lineage>
</organism>
<dbReference type="InterPro" id="IPR002213">
    <property type="entry name" value="UDP_glucos_trans"/>
</dbReference>
<dbReference type="GO" id="GO:0080043">
    <property type="term" value="F:quercetin 3-O-glucosyltransferase activity"/>
    <property type="evidence" value="ECO:0007669"/>
    <property type="project" value="TreeGrafter"/>
</dbReference>
<dbReference type="CDD" id="cd03784">
    <property type="entry name" value="GT1_Gtf-like"/>
    <property type="match status" value="1"/>
</dbReference>
<dbReference type="FunFam" id="3.40.50.2000:FF:000055">
    <property type="entry name" value="Glycosyltransferase"/>
    <property type="match status" value="1"/>
</dbReference>
<dbReference type="Gene3D" id="3.40.50.2000">
    <property type="entry name" value="Glycogen Phosphorylase B"/>
    <property type="match status" value="2"/>
</dbReference>
<evidence type="ECO:0000313" key="6">
    <source>
        <dbReference type="EMBL" id="KAF9608283.1"/>
    </source>
</evidence>
<dbReference type="EMBL" id="JADFTS010000004">
    <property type="protein sequence ID" value="KAF9608283.1"/>
    <property type="molecule type" value="Genomic_DNA"/>
</dbReference>
<comment type="caution">
    <text evidence="6">The sequence shown here is derived from an EMBL/GenBank/DDBJ whole genome shotgun (WGS) entry which is preliminary data.</text>
</comment>
<accession>A0A835I1I1</accession>
<dbReference type="OrthoDB" id="5835829at2759"/>
<dbReference type="EC" id="2.4.1.-" evidence="4"/>
<proteinExistence type="inferred from homology"/>
<dbReference type="GO" id="GO:0080044">
    <property type="term" value="F:quercetin 7-O-glucosyltransferase activity"/>
    <property type="evidence" value="ECO:0007669"/>
    <property type="project" value="TreeGrafter"/>
</dbReference>
<keyword evidence="2 3" id="KW-0808">Transferase</keyword>
<dbReference type="Pfam" id="PF00201">
    <property type="entry name" value="UDPGT"/>
    <property type="match status" value="1"/>
</dbReference>
<reference evidence="6 7" key="1">
    <citation type="submission" date="2020-10" db="EMBL/GenBank/DDBJ databases">
        <title>The Coptis chinensis genome and diversification of protoberbering-type alkaloids.</title>
        <authorList>
            <person name="Wang B."/>
            <person name="Shu S."/>
            <person name="Song C."/>
            <person name="Liu Y."/>
        </authorList>
    </citation>
    <scope>NUCLEOTIDE SEQUENCE [LARGE SCALE GENOMIC DNA]</scope>
    <source>
        <strain evidence="6">HL-2020</strain>
        <tissue evidence="6">Leaf</tissue>
    </source>
</reference>
<evidence type="ECO:0000313" key="7">
    <source>
        <dbReference type="Proteomes" id="UP000631114"/>
    </source>
</evidence>
<dbReference type="FunFam" id="3.40.50.2000:FF:000027">
    <property type="entry name" value="Glycosyltransferase"/>
    <property type="match status" value="1"/>
</dbReference>
<evidence type="ECO:0000256" key="3">
    <source>
        <dbReference type="RuleBase" id="RU003718"/>
    </source>
</evidence>
<name>A0A835I1I1_9MAGN</name>
<dbReference type="PANTHER" id="PTHR11926:SF1283">
    <property type="entry name" value="GLYCOSYLTRANSFERASE"/>
    <property type="match status" value="1"/>
</dbReference>
<dbReference type="InterPro" id="IPR035595">
    <property type="entry name" value="UDP_glycos_trans_CS"/>
</dbReference>
<feature type="domain" description="Glycosyltransferase N-terminal" evidence="5">
    <location>
        <begin position="11"/>
        <end position="50"/>
    </location>
</feature>
<dbReference type="AlphaFoldDB" id="A0A835I1I1"/>
<sequence>MSSERSKKPHLVCIPLPAQGHINPMLKLAKLLHFRGFHITFVHTEFNYQRLLKSRGLDYCKGLDDFRLENIPDGLPPENNRGVLDLPALCASMPKNSVEPFRNLILKLNGSLEVPSVSCILSDGVMGFTLRVAEELGLPELVLFTPSACGFLGYMHYEELAERGYVPLKDESWLTDGYLDTQVDWIPAMEGIRLKDLPTFIRTTNPNDIMFNYNVVQISIAFQAKGVILNTFNDLEQEVLDAIKSKFPQLYTIGPISMLCRQLPDTEMKLFESNLWEEDMSCLEWLEKRDPQSVLYVNFGSLAIMSSSQLSEFAWGLANCKYSFLWVVRADLVSGSAEIFSEEFMEEIKGRGLLTGWCPQEEVIKHRSIGGFLTHCGWNSSLESMSEGVPMICWPFFAEQQTNCFYICNKWGTGMEINNDAKREEVEVMVKELMEGERGEDMRNKTMEFKKKAIDATNPGGSSHTNFERLIEDLLYLGVHQARA</sequence>
<protein>
    <recommendedName>
        <fullName evidence="4">Glycosyltransferase</fullName>
        <ecNumber evidence="4">2.4.1.-</ecNumber>
    </recommendedName>
</protein>
<comment type="similarity">
    <text evidence="1 3">Belongs to the UDP-glycosyltransferase family.</text>
</comment>
<evidence type="ECO:0000256" key="2">
    <source>
        <dbReference type="ARBA" id="ARBA00022679"/>
    </source>
</evidence>
<keyword evidence="3" id="KW-0328">Glycosyltransferase</keyword>
<dbReference type="Pfam" id="PF26168">
    <property type="entry name" value="Glyco_transf_N"/>
    <property type="match status" value="1"/>
</dbReference>
<dbReference type="PANTHER" id="PTHR11926">
    <property type="entry name" value="GLUCOSYL/GLUCURONOSYL TRANSFERASES"/>
    <property type="match status" value="1"/>
</dbReference>
<dbReference type="Proteomes" id="UP000631114">
    <property type="component" value="Unassembled WGS sequence"/>
</dbReference>
<dbReference type="InterPro" id="IPR058980">
    <property type="entry name" value="Glyco_transf_N"/>
</dbReference>
<dbReference type="PROSITE" id="PS00375">
    <property type="entry name" value="UDPGT"/>
    <property type="match status" value="1"/>
</dbReference>
<gene>
    <name evidence="6" type="ORF">IFM89_008568</name>
</gene>
<keyword evidence="7" id="KW-1185">Reference proteome</keyword>
<dbReference type="SUPFAM" id="SSF53756">
    <property type="entry name" value="UDP-Glycosyltransferase/glycogen phosphorylase"/>
    <property type="match status" value="1"/>
</dbReference>
<evidence type="ECO:0000259" key="5">
    <source>
        <dbReference type="Pfam" id="PF26168"/>
    </source>
</evidence>
<evidence type="ECO:0000256" key="4">
    <source>
        <dbReference type="RuleBase" id="RU362057"/>
    </source>
</evidence>